<dbReference type="RefSeq" id="WP_012349157.1">
    <property type="nucleotide sequence ID" value="NC_010524.1"/>
</dbReference>
<comment type="function">
    <text evidence="3">Catalyzes the hydrolytic dehalogenation of small (S)-2-haloalkanoic acids to yield the corresponding (R)-2-hydroxyalkanoic acids.</text>
</comment>
<dbReference type="GO" id="GO:0018784">
    <property type="term" value="F:(S)-2-haloacid dehalogenase activity"/>
    <property type="evidence" value="ECO:0007669"/>
    <property type="project" value="UniProtKB-UniRule"/>
</dbReference>
<dbReference type="SFLD" id="SFLDF00045">
    <property type="entry name" value="2-haloacid_dehalogenase"/>
    <property type="match status" value="1"/>
</dbReference>
<dbReference type="Proteomes" id="UP000001693">
    <property type="component" value="Chromosome"/>
</dbReference>
<dbReference type="SUPFAM" id="SSF56784">
    <property type="entry name" value="HAD-like"/>
    <property type="match status" value="1"/>
</dbReference>
<dbReference type="SFLD" id="SFLDG01129">
    <property type="entry name" value="C1.5:_HAD__Beta-PGM__Phosphata"/>
    <property type="match status" value="1"/>
</dbReference>
<dbReference type="InterPro" id="IPR006328">
    <property type="entry name" value="2-HAD"/>
</dbReference>
<proteinExistence type="inferred from homology"/>
<dbReference type="KEGG" id="lch:Lcho_4165"/>
<dbReference type="Gene3D" id="3.40.50.1000">
    <property type="entry name" value="HAD superfamily/HAD-like"/>
    <property type="match status" value="1"/>
</dbReference>
<dbReference type="InterPro" id="IPR023198">
    <property type="entry name" value="PGP-like_dom2"/>
</dbReference>
<dbReference type="NCBIfam" id="TIGR01428">
    <property type="entry name" value="HAD_type_II"/>
    <property type="match status" value="1"/>
</dbReference>
<dbReference type="CDD" id="cd02588">
    <property type="entry name" value="HAD_L2-DEX"/>
    <property type="match status" value="1"/>
</dbReference>
<comment type="similarity">
    <text evidence="1 3">Belongs to the HAD-like hydrolase superfamily. S-2-haloalkanoic acid dehalogenase family.</text>
</comment>
<keyword evidence="2 3" id="KW-0378">Hydrolase</keyword>
<dbReference type="Gene3D" id="1.10.150.240">
    <property type="entry name" value="Putative phosphatase, domain 2"/>
    <property type="match status" value="1"/>
</dbReference>
<evidence type="ECO:0000313" key="5">
    <source>
        <dbReference type="Proteomes" id="UP000001693"/>
    </source>
</evidence>
<dbReference type="InterPro" id="IPR006439">
    <property type="entry name" value="HAD-SF_hydro_IA"/>
</dbReference>
<keyword evidence="5" id="KW-1185">Reference proteome</keyword>
<reference evidence="4 5" key="1">
    <citation type="submission" date="2008-03" db="EMBL/GenBank/DDBJ databases">
        <title>Complete sequence of Leptothrix cholodnii SP-6.</title>
        <authorList>
            <consortium name="US DOE Joint Genome Institute"/>
            <person name="Copeland A."/>
            <person name="Lucas S."/>
            <person name="Lapidus A."/>
            <person name="Glavina del Rio T."/>
            <person name="Dalin E."/>
            <person name="Tice H."/>
            <person name="Bruce D."/>
            <person name="Goodwin L."/>
            <person name="Pitluck S."/>
            <person name="Chertkov O."/>
            <person name="Brettin T."/>
            <person name="Detter J.C."/>
            <person name="Han C."/>
            <person name="Kuske C.R."/>
            <person name="Schmutz J."/>
            <person name="Larimer F."/>
            <person name="Land M."/>
            <person name="Hauser L."/>
            <person name="Kyrpides N."/>
            <person name="Lykidis A."/>
            <person name="Emerson D."/>
            <person name="Richardson P."/>
        </authorList>
    </citation>
    <scope>NUCLEOTIDE SEQUENCE [LARGE SCALE GENOMIC DNA]</scope>
    <source>
        <strain evidence="5">ATCC 51168 / LMG 8142 / SP-6</strain>
    </source>
</reference>
<sequence length="239" mass="26257">MDKPTPRPNAVAQPAAVLFDAYGTLFDVYSVGLLAEQLFPQRGEALSLLWRDKQIEYTRLVTMSAADGSRYRPFWEITRAALRFACQRLGLTLTDAAEERLMNQYRSLSAFPDVREVLQALKARGVPTGILSNGDPAMLGIAVRSAGLESLLDHVISVEPVRAFKTDARAYALGPQTLGLAARQILFVSSNGWDAIGATWYGYTTLWVNRAGLPLEQLDTEPGRIGSSLHDVLGFFPAR</sequence>
<dbReference type="InterPro" id="IPR036412">
    <property type="entry name" value="HAD-like_sf"/>
</dbReference>
<gene>
    <name evidence="4" type="ordered locus">Lcho_4165</name>
</gene>
<dbReference type="EMBL" id="CP001013">
    <property type="protein sequence ID" value="ACB36416.1"/>
    <property type="molecule type" value="Genomic_DNA"/>
</dbReference>
<dbReference type="OrthoDB" id="264363at2"/>
<name>B1XYI0_LEPCP</name>
<comment type="catalytic activity">
    <reaction evidence="3">
        <text>an (S)-2-haloacid + H2O = a (2R)-2-hydroxycarboxylate + a halide anion + H(+)</text>
        <dbReference type="Rhea" id="RHEA:11192"/>
        <dbReference type="ChEBI" id="CHEBI:15377"/>
        <dbReference type="ChEBI" id="CHEBI:15378"/>
        <dbReference type="ChEBI" id="CHEBI:16042"/>
        <dbReference type="ChEBI" id="CHEBI:58314"/>
        <dbReference type="ChEBI" id="CHEBI:137405"/>
        <dbReference type="EC" id="3.8.1.2"/>
    </reaction>
</comment>
<dbReference type="InterPro" id="IPR051540">
    <property type="entry name" value="S-2-haloacid_dehalogenase"/>
</dbReference>
<dbReference type="InterPro" id="IPR023214">
    <property type="entry name" value="HAD_sf"/>
</dbReference>
<dbReference type="EC" id="3.8.1.2" evidence="3"/>
<dbReference type="PANTHER" id="PTHR43316">
    <property type="entry name" value="HYDROLASE, HALOACID DELAHOGENASE-RELATED"/>
    <property type="match status" value="1"/>
</dbReference>
<dbReference type="STRING" id="395495.Lcho_4165"/>
<protein>
    <recommendedName>
        <fullName evidence="3">(S)-2-haloacid dehalogenase</fullName>
        <ecNumber evidence="3">3.8.1.2</ecNumber>
    </recommendedName>
    <alternativeName>
        <fullName evidence="3">2-haloalkanoic acid dehalogenase</fullName>
    </alternativeName>
    <alternativeName>
        <fullName evidence="3">Halocarboxylic acid halidohydrolase</fullName>
    </alternativeName>
    <alternativeName>
        <fullName evidence="3">L-2-haloacid dehalogenase</fullName>
    </alternativeName>
</protein>
<dbReference type="PRINTS" id="PR00413">
    <property type="entry name" value="HADHALOGNASE"/>
</dbReference>
<dbReference type="PANTHER" id="PTHR43316:SF3">
    <property type="entry name" value="HALOACID DEHALOGENASE, TYPE II (AFU_ORTHOLOGUE AFUA_2G07750)-RELATED"/>
    <property type="match status" value="1"/>
</dbReference>
<dbReference type="HOGENOM" id="CLU_045011_3_1_4"/>
<evidence type="ECO:0000256" key="1">
    <source>
        <dbReference type="ARBA" id="ARBA00008106"/>
    </source>
</evidence>
<dbReference type="SFLD" id="SFLDS00003">
    <property type="entry name" value="Haloacid_Dehalogenase"/>
    <property type="match status" value="1"/>
</dbReference>
<dbReference type="eggNOG" id="COG1011">
    <property type="taxonomic scope" value="Bacteria"/>
</dbReference>
<dbReference type="SFLD" id="SFLDG01135">
    <property type="entry name" value="C1.5.6:_HAD__Beta-PGM__Phospha"/>
    <property type="match status" value="1"/>
</dbReference>
<dbReference type="NCBIfam" id="TIGR01493">
    <property type="entry name" value="HAD-SF-IA-v2"/>
    <property type="match status" value="1"/>
</dbReference>
<evidence type="ECO:0000313" key="4">
    <source>
        <dbReference type="EMBL" id="ACB36416.1"/>
    </source>
</evidence>
<dbReference type="Pfam" id="PF00702">
    <property type="entry name" value="Hydrolase"/>
    <property type="match status" value="1"/>
</dbReference>
<organism evidence="4 5">
    <name type="scientific">Leptothrix cholodnii (strain ATCC 51168 / LMG 8142 / SP-6)</name>
    <name type="common">Leptothrix discophora (strain SP-6)</name>
    <dbReference type="NCBI Taxonomy" id="395495"/>
    <lineage>
        <taxon>Bacteria</taxon>
        <taxon>Pseudomonadati</taxon>
        <taxon>Pseudomonadota</taxon>
        <taxon>Betaproteobacteria</taxon>
        <taxon>Burkholderiales</taxon>
        <taxon>Sphaerotilaceae</taxon>
        <taxon>Leptothrix</taxon>
    </lineage>
</organism>
<evidence type="ECO:0000256" key="2">
    <source>
        <dbReference type="ARBA" id="ARBA00022801"/>
    </source>
</evidence>
<accession>B1XYI0</accession>
<evidence type="ECO:0000256" key="3">
    <source>
        <dbReference type="RuleBase" id="RU368077"/>
    </source>
</evidence>
<dbReference type="AlphaFoldDB" id="B1XYI0"/>